<dbReference type="InterPro" id="IPR004117">
    <property type="entry name" value="7tm6_olfct_rcpt"/>
</dbReference>
<keyword evidence="11" id="KW-1185">Reference proteome</keyword>
<keyword evidence="5 10" id="KW-0552">Olfaction</keyword>
<dbReference type="PANTHER" id="PTHR21137:SF35">
    <property type="entry name" value="ODORANT RECEPTOR 19A-RELATED"/>
    <property type="match status" value="1"/>
</dbReference>
<evidence type="ECO:0000256" key="4">
    <source>
        <dbReference type="ARBA" id="ARBA00022692"/>
    </source>
</evidence>
<feature type="transmembrane region" description="Helical" evidence="10">
    <location>
        <begin position="180"/>
        <end position="203"/>
    </location>
</feature>
<evidence type="ECO:0000256" key="7">
    <source>
        <dbReference type="ARBA" id="ARBA00023136"/>
    </source>
</evidence>
<feature type="transmembrane region" description="Helical" evidence="10">
    <location>
        <begin position="298"/>
        <end position="321"/>
    </location>
</feature>
<keyword evidence="2" id="KW-1003">Cell membrane</keyword>
<evidence type="ECO:0000313" key="12">
    <source>
        <dbReference type="RefSeq" id="XP_011301211.1"/>
    </source>
</evidence>
<name>A0A9R1TX80_9HYME</name>
<dbReference type="GeneID" id="105265436"/>
<evidence type="ECO:0000256" key="3">
    <source>
        <dbReference type="ARBA" id="ARBA00022606"/>
    </source>
</evidence>
<accession>A0A9R1TX80</accession>
<feature type="transmembrane region" description="Helical" evidence="10">
    <location>
        <begin position="265"/>
        <end position="286"/>
    </location>
</feature>
<organism evidence="11 12">
    <name type="scientific">Fopius arisanus</name>
    <dbReference type="NCBI Taxonomy" id="64838"/>
    <lineage>
        <taxon>Eukaryota</taxon>
        <taxon>Metazoa</taxon>
        <taxon>Ecdysozoa</taxon>
        <taxon>Arthropoda</taxon>
        <taxon>Hexapoda</taxon>
        <taxon>Insecta</taxon>
        <taxon>Pterygota</taxon>
        <taxon>Neoptera</taxon>
        <taxon>Endopterygota</taxon>
        <taxon>Hymenoptera</taxon>
        <taxon>Apocrita</taxon>
        <taxon>Ichneumonoidea</taxon>
        <taxon>Braconidae</taxon>
        <taxon>Opiinae</taxon>
        <taxon>Fopius</taxon>
    </lineage>
</organism>
<comment type="caution">
    <text evidence="10">Lacks conserved residue(s) required for the propagation of feature annotation.</text>
</comment>
<evidence type="ECO:0000256" key="6">
    <source>
        <dbReference type="ARBA" id="ARBA00022989"/>
    </source>
</evidence>
<feature type="transmembrane region" description="Helical" evidence="10">
    <location>
        <begin position="126"/>
        <end position="148"/>
    </location>
</feature>
<comment type="subcellular location">
    <subcellularLocation>
        <location evidence="1 10">Cell membrane</location>
        <topology evidence="1 10">Multi-pass membrane protein</topology>
    </subcellularLocation>
</comment>
<sequence>METNSGFDYARGWNKINFMILGMWPKTNLRGFRKYHALLNAITVFSLLTLPRLAALYLFWGEVDAMIQCFSTHMPFAIGIVKLVILYRQQQALGEFMEEMECDWRSPLPKKHQEMMMPMARMSRQISIFSGLTVYMANSFGVVVQKWYNLESVYIQQPDSRLTLNLFWVVFWPVDTSENINFAVALLLQLYTSFTGSLAYFVFDSLIAMMTLHLCGQLECLQQSFGELCDHNSSHEAKKFERDLKNIVQRHYKLIRLTNNLDDSFNFVLFLSFIGCTLTFCFQGYAIIRLLDAGKLNFFQVAFSVTVTLGAISHFFICCWVGDFLIIQSAAVGQGFYKNQWYKLSNCQARSLMIIGFKNFRPLQLTAGRFAPISLNLFLNVIKSSMSYLSMLLAVQNRRV</sequence>
<dbReference type="Proteomes" id="UP000694866">
    <property type="component" value="Unplaced"/>
</dbReference>
<evidence type="ECO:0000256" key="2">
    <source>
        <dbReference type="ARBA" id="ARBA00022475"/>
    </source>
</evidence>
<feature type="transmembrane region" description="Helical" evidence="10">
    <location>
        <begin position="37"/>
        <end position="59"/>
    </location>
</feature>
<protein>
    <recommendedName>
        <fullName evidence="10">Odorant receptor</fullName>
    </recommendedName>
</protein>
<dbReference type="Pfam" id="PF02949">
    <property type="entry name" value="7tm_6"/>
    <property type="match status" value="1"/>
</dbReference>
<dbReference type="GO" id="GO:0004984">
    <property type="term" value="F:olfactory receptor activity"/>
    <property type="evidence" value="ECO:0007669"/>
    <property type="project" value="InterPro"/>
</dbReference>
<proteinExistence type="inferred from homology"/>
<evidence type="ECO:0000256" key="8">
    <source>
        <dbReference type="ARBA" id="ARBA00023170"/>
    </source>
</evidence>
<keyword evidence="8 10" id="KW-0675">Receptor</keyword>
<gene>
    <name evidence="12" type="primary">LOC105265436</name>
</gene>
<comment type="similarity">
    <text evidence="10">Belongs to the insect chemoreceptor superfamily. Heteromeric odorant receptor channel (TC 1.A.69) family.</text>
</comment>
<keyword evidence="6 10" id="KW-1133">Transmembrane helix</keyword>
<dbReference type="AlphaFoldDB" id="A0A9R1TX80"/>
<keyword evidence="3 10" id="KW-0716">Sensory transduction</keyword>
<feature type="transmembrane region" description="Helical" evidence="10">
    <location>
        <begin position="65"/>
        <end position="87"/>
    </location>
</feature>
<keyword evidence="9 10" id="KW-0807">Transducer</keyword>
<dbReference type="RefSeq" id="XP_011301211.1">
    <property type="nucleotide sequence ID" value="XM_011302909.1"/>
</dbReference>
<dbReference type="GO" id="GO:0007165">
    <property type="term" value="P:signal transduction"/>
    <property type="evidence" value="ECO:0007669"/>
    <property type="project" value="UniProtKB-KW"/>
</dbReference>
<evidence type="ECO:0000256" key="5">
    <source>
        <dbReference type="ARBA" id="ARBA00022725"/>
    </source>
</evidence>
<evidence type="ECO:0000256" key="9">
    <source>
        <dbReference type="ARBA" id="ARBA00023224"/>
    </source>
</evidence>
<evidence type="ECO:0000313" key="11">
    <source>
        <dbReference type="Proteomes" id="UP000694866"/>
    </source>
</evidence>
<reference evidence="12" key="1">
    <citation type="submission" date="2025-08" db="UniProtKB">
        <authorList>
            <consortium name="RefSeq"/>
        </authorList>
    </citation>
    <scope>IDENTIFICATION</scope>
    <source>
        <strain evidence="12">USDA-PBARC FA_bdor</strain>
        <tissue evidence="12">Whole organism</tissue>
    </source>
</reference>
<dbReference type="GO" id="GO:0005549">
    <property type="term" value="F:odorant binding"/>
    <property type="evidence" value="ECO:0007669"/>
    <property type="project" value="InterPro"/>
</dbReference>
<dbReference type="PANTHER" id="PTHR21137">
    <property type="entry name" value="ODORANT RECEPTOR"/>
    <property type="match status" value="1"/>
</dbReference>
<dbReference type="OrthoDB" id="6617147at2759"/>
<keyword evidence="4 10" id="KW-0812">Transmembrane</keyword>
<evidence type="ECO:0000256" key="10">
    <source>
        <dbReference type="RuleBase" id="RU351113"/>
    </source>
</evidence>
<dbReference type="GO" id="GO:0005886">
    <property type="term" value="C:plasma membrane"/>
    <property type="evidence" value="ECO:0007669"/>
    <property type="project" value="UniProtKB-SubCell"/>
</dbReference>
<dbReference type="KEGG" id="fas:105265436"/>
<evidence type="ECO:0000256" key="1">
    <source>
        <dbReference type="ARBA" id="ARBA00004651"/>
    </source>
</evidence>
<keyword evidence="7 10" id="KW-0472">Membrane</keyword>